<dbReference type="HOGENOM" id="CLU_010147_0_0_1"/>
<dbReference type="PANTHER" id="PTHR28258">
    <property type="entry name" value="VACUOLAR SEGREGATION PROTEIN 7"/>
    <property type="match status" value="1"/>
</dbReference>
<gene>
    <name evidence="2" type="ORF">PV04_07254</name>
</gene>
<feature type="compositionally biased region" description="Acidic residues" evidence="1">
    <location>
        <begin position="364"/>
        <end position="375"/>
    </location>
</feature>
<feature type="compositionally biased region" description="Low complexity" evidence="1">
    <location>
        <begin position="26"/>
        <end position="40"/>
    </location>
</feature>
<dbReference type="GO" id="GO:0000011">
    <property type="term" value="P:vacuole inheritance"/>
    <property type="evidence" value="ECO:0007669"/>
    <property type="project" value="TreeGrafter"/>
</dbReference>
<feature type="compositionally biased region" description="Polar residues" evidence="1">
    <location>
        <begin position="477"/>
        <end position="492"/>
    </location>
</feature>
<dbReference type="GO" id="GO:1903778">
    <property type="term" value="P:protein localization to vacuolar membrane"/>
    <property type="evidence" value="ECO:0007669"/>
    <property type="project" value="TreeGrafter"/>
</dbReference>
<dbReference type="GO" id="GO:0000329">
    <property type="term" value="C:fungal-type vacuole membrane"/>
    <property type="evidence" value="ECO:0007669"/>
    <property type="project" value="TreeGrafter"/>
</dbReference>
<dbReference type="Proteomes" id="UP000054266">
    <property type="component" value="Unassembled WGS sequence"/>
</dbReference>
<accession>A0A0D2FAD0</accession>
<dbReference type="EMBL" id="KN846960">
    <property type="protein sequence ID" value="KIW64958.1"/>
    <property type="molecule type" value="Genomic_DNA"/>
</dbReference>
<feature type="compositionally biased region" description="Low complexity" evidence="1">
    <location>
        <begin position="493"/>
        <end position="512"/>
    </location>
</feature>
<feature type="compositionally biased region" description="Polar residues" evidence="1">
    <location>
        <begin position="122"/>
        <end position="144"/>
    </location>
</feature>
<protein>
    <recommendedName>
        <fullName evidence="4">Vacuolar segregation subunit 7</fullName>
    </recommendedName>
</protein>
<feature type="compositionally biased region" description="Polar residues" evidence="1">
    <location>
        <begin position="47"/>
        <end position="65"/>
    </location>
</feature>
<dbReference type="GO" id="GO:0010513">
    <property type="term" value="P:positive regulation of phosphatidylinositol biosynthetic process"/>
    <property type="evidence" value="ECO:0007669"/>
    <property type="project" value="TreeGrafter"/>
</dbReference>
<feature type="region of interest" description="Disordered" evidence="1">
    <location>
        <begin position="1"/>
        <end position="528"/>
    </location>
</feature>
<feature type="compositionally biased region" description="Basic residues" evidence="1">
    <location>
        <begin position="330"/>
        <end position="341"/>
    </location>
</feature>
<dbReference type="AlphaFoldDB" id="A0A0D2FAD0"/>
<evidence type="ECO:0008006" key="4">
    <source>
        <dbReference type="Google" id="ProtNLM"/>
    </source>
</evidence>
<feature type="compositionally biased region" description="Polar residues" evidence="1">
    <location>
        <begin position="164"/>
        <end position="210"/>
    </location>
</feature>
<feature type="compositionally biased region" description="Polar residues" evidence="1">
    <location>
        <begin position="393"/>
        <end position="407"/>
    </location>
</feature>
<feature type="compositionally biased region" description="Basic and acidic residues" evidence="1">
    <location>
        <begin position="220"/>
        <end position="235"/>
    </location>
</feature>
<feature type="compositionally biased region" description="Low complexity" evidence="1">
    <location>
        <begin position="289"/>
        <end position="300"/>
    </location>
</feature>
<feature type="compositionally biased region" description="Basic residues" evidence="1">
    <location>
        <begin position="456"/>
        <end position="469"/>
    </location>
</feature>
<dbReference type="Pfam" id="PF12751">
    <property type="entry name" value="Vac7"/>
    <property type="match status" value="1"/>
</dbReference>
<dbReference type="STRING" id="5601.A0A0D2FAD0"/>
<proteinExistence type="predicted"/>
<name>A0A0D2FAD0_9EURO</name>
<feature type="compositionally biased region" description="Polar residues" evidence="1">
    <location>
        <begin position="427"/>
        <end position="436"/>
    </location>
</feature>
<sequence length="809" mass="87536">MLGPPADNIPPLGAGDETKTSRETSPARSSRSVSSIPQLSRSRKGSQEFSPTRSSTITGSLSTVPSAAAVQRALSSQRPILQPPSVDSVLDGGRSSERQMKPAPGAPSWPTSPRLKSPPPSKNAQRASSTKRNDADQTQSNTSLKRLAPASNPDQTAAMHVPDSQEQTGPPTTRTSARGASTGTSILETVAENSVPTTPSIGPVVTSPSDQKLDVSSLDQKVESRPEQSVAKDGEGSAGEGSSKVAAAKVEGGRRSRAPSSSRPASDLAKRSFTSLTGSKPKQPDPPRTMTVETETVTSMPQLLGPDRSGRDRDGNGSVRTKPSNETIRPKKKKEKSRKTPSIHAGTITSKADLFEARVASAVDEAESDDSDETFVYESNPPDNRPARHHSRTPSATSLASQEQFGNRSKHGLRSGSQAIPGKKSMKFSNSAYNNHLDSEAGPEGRGSQRAASSTPRHHHITRHSRPHHASILDADSTFTQTNKPGSPRSSTNNLSRFSRPNSPRNSNGRLPATPRKGEGFDPYDAADDERAPLIGSVRINRARHSRRPHSATFRHLDYNEPLDRGYCGGWLSCICLALVILVVCVGVSTFVVALNRPLLDVSIKHLQNVLASEQELMLDLDVEALNTNLFAITVNELDVNLFAESPYVGSTSHWDRPAQKRQLRWVSRQDEKSFGFDWPPWQSNDGVDEGTDPIDDPESGTQKMLLGRVLEFDSPLVFESSPLRHSYHSSVGEIRLARPGNKTEVGGSARWERVLQHPFDLIVRGVIQYQLPLSSKTRSAKIGSRIKVLPTDDGSGDDQDDKPQDSKY</sequence>
<dbReference type="PANTHER" id="PTHR28258:SF1">
    <property type="entry name" value="VACUOLAR SEGREGATION PROTEIN 7"/>
    <property type="match status" value="1"/>
</dbReference>
<keyword evidence="3" id="KW-1185">Reference proteome</keyword>
<evidence type="ECO:0000313" key="3">
    <source>
        <dbReference type="Proteomes" id="UP000054266"/>
    </source>
</evidence>
<organism evidence="2 3">
    <name type="scientific">Phialophora macrospora</name>
    <dbReference type="NCBI Taxonomy" id="1851006"/>
    <lineage>
        <taxon>Eukaryota</taxon>
        <taxon>Fungi</taxon>
        <taxon>Dikarya</taxon>
        <taxon>Ascomycota</taxon>
        <taxon>Pezizomycotina</taxon>
        <taxon>Eurotiomycetes</taxon>
        <taxon>Chaetothyriomycetidae</taxon>
        <taxon>Chaetothyriales</taxon>
        <taxon>Herpotrichiellaceae</taxon>
        <taxon>Phialophora</taxon>
    </lineage>
</organism>
<dbReference type="GO" id="GO:0070772">
    <property type="term" value="C:PAS complex"/>
    <property type="evidence" value="ECO:0007669"/>
    <property type="project" value="TreeGrafter"/>
</dbReference>
<feature type="region of interest" description="Disordered" evidence="1">
    <location>
        <begin position="781"/>
        <end position="809"/>
    </location>
</feature>
<evidence type="ECO:0000313" key="2">
    <source>
        <dbReference type="EMBL" id="KIW64958.1"/>
    </source>
</evidence>
<reference evidence="2 3" key="1">
    <citation type="submission" date="2015-01" db="EMBL/GenBank/DDBJ databases">
        <title>The Genome Sequence of Capronia semiimmersa CBS27337.</title>
        <authorList>
            <consortium name="The Broad Institute Genomics Platform"/>
            <person name="Cuomo C."/>
            <person name="de Hoog S."/>
            <person name="Gorbushina A."/>
            <person name="Stielow B."/>
            <person name="Teixiera M."/>
            <person name="Abouelleil A."/>
            <person name="Chapman S.B."/>
            <person name="Priest M."/>
            <person name="Young S.K."/>
            <person name="Wortman J."/>
            <person name="Nusbaum C."/>
            <person name="Birren B."/>
        </authorList>
    </citation>
    <scope>NUCLEOTIDE SEQUENCE [LARGE SCALE GENOMIC DNA]</scope>
    <source>
        <strain evidence="2 3">CBS 27337</strain>
    </source>
</reference>
<dbReference type="InterPro" id="IPR024260">
    <property type="entry name" value="Vac7"/>
</dbReference>
<evidence type="ECO:0000256" key="1">
    <source>
        <dbReference type="SAM" id="MobiDB-lite"/>
    </source>
</evidence>